<keyword evidence="4" id="KW-1185">Reference proteome</keyword>
<sequence>MKPFSWVFWSVAVFFAAAVIGLQQSWLNEELSVIKRVPTTQKVVALTIDDGPHEQATPELLATLRQKQAKVTLFILGKNAEKNLFLLAQAAAEGHELANHAYSHRFLNKMSQSERLEEIEKTEHLIMAVAPRPTLLRPPGGGYNDAIVTEARQKGYTTILWSIDSRDWQGISEQQLVRNVMTNIKPGSIVLLHDGQYPITTTKSIGVLIDHLRAEGYRLVTVSELLNYYEAKQ</sequence>
<dbReference type="AlphaFoldDB" id="A0A1G9Z591"/>
<dbReference type="InterPro" id="IPR002509">
    <property type="entry name" value="NODB_dom"/>
</dbReference>
<dbReference type="OrthoDB" id="9812065at2"/>
<evidence type="ECO:0000313" key="3">
    <source>
        <dbReference type="EMBL" id="SDN16397.1"/>
    </source>
</evidence>
<dbReference type="GO" id="GO:0005975">
    <property type="term" value="P:carbohydrate metabolic process"/>
    <property type="evidence" value="ECO:0007669"/>
    <property type="project" value="InterPro"/>
</dbReference>
<accession>A0A1G9Z591</accession>
<gene>
    <name evidence="3" type="ORF">SAMN04488502_11342</name>
</gene>
<dbReference type="EMBL" id="FNHB01000013">
    <property type="protein sequence ID" value="SDN16397.1"/>
    <property type="molecule type" value="Genomic_DNA"/>
</dbReference>
<name>A0A1G9Z591_9FIRM</name>
<dbReference type="STRING" id="146817.SAMN04488502_11342"/>
<dbReference type="Pfam" id="PF01522">
    <property type="entry name" value="Polysacc_deac_1"/>
    <property type="match status" value="1"/>
</dbReference>
<dbReference type="PANTHER" id="PTHR10587">
    <property type="entry name" value="GLYCOSYL TRANSFERASE-RELATED"/>
    <property type="match status" value="1"/>
</dbReference>
<dbReference type="InterPro" id="IPR050248">
    <property type="entry name" value="Polysacc_deacetylase_ArnD"/>
</dbReference>
<protein>
    <submittedName>
        <fullName evidence="3">Peptidoglycan/xylan/chitin deacetylase, PgdA/CDA1 family</fullName>
    </submittedName>
</protein>
<dbReference type="Proteomes" id="UP000214880">
    <property type="component" value="Unassembled WGS sequence"/>
</dbReference>
<feature type="domain" description="NodB homology" evidence="2">
    <location>
        <begin position="42"/>
        <end position="220"/>
    </location>
</feature>
<dbReference type="CDD" id="cd10917">
    <property type="entry name" value="CE4_NodB_like_6s_7s"/>
    <property type="match status" value="1"/>
</dbReference>
<evidence type="ECO:0000259" key="2">
    <source>
        <dbReference type="PROSITE" id="PS51677"/>
    </source>
</evidence>
<dbReference type="SUPFAM" id="SSF88713">
    <property type="entry name" value="Glycoside hydrolase/deacetylase"/>
    <property type="match status" value="1"/>
</dbReference>
<keyword evidence="1" id="KW-1133">Transmembrane helix</keyword>
<dbReference type="InterPro" id="IPR011330">
    <property type="entry name" value="Glyco_hydro/deAcase_b/a-brl"/>
</dbReference>
<organism evidence="3 4">
    <name type="scientific">Dendrosporobacter quercicolus</name>
    <dbReference type="NCBI Taxonomy" id="146817"/>
    <lineage>
        <taxon>Bacteria</taxon>
        <taxon>Bacillati</taxon>
        <taxon>Bacillota</taxon>
        <taxon>Negativicutes</taxon>
        <taxon>Selenomonadales</taxon>
        <taxon>Sporomusaceae</taxon>
        <taxon>Dendrosporobacter</taxon>
    </lineage>
</organism>
<dbReference type="Gene3D" id="3.20.20.370">
    <property type="entry name" value="Glycoside hydrolase/deacetylase"/>
    <property type="match status" value="1"/>
</dbReference>
<proteinExistence type="predicted"/>
<keyword evidence="1" id="KW-0812">Transmembrane</keyword>
<dbReference type="GO" id="GO:0016810">
    <property type="term" value="F:hydrolase activity, acting on carbon-nitrogen (but not peptide) bonds"/>
    <property type="evidence" value="ECO:0007669"/>
    <property type="project" value="InterPro"/>
</dbReference>
<evidence type="ECO:0000256" key="1">
    <source>
        <dbReference type="SAM" id="Phobius"/>
    </source>
</evidence>
<evidence type="ECO:0000313" key="4">
    <source>
        <dbReference type="Proteomes" id="UP000214880"/>
    </source>
</evidence>
<keyword evidence="1" id="KW-0472">Membrane</keyword>
<feature type="transmembrane region" description="Helical" evidence="1">
    <location>
        <begin position="6"/>
        <end position="27"/>
    </location>
</feature>
<reference evidence="3 4" key="1">
    <citation type="submission" date="2016-10" db="EMBL/GenBank/DDBJ databases">
        <authorList>
            <person name="de Groot N.N."/>
        </authorList>
    </citation>
    <scope>NUCLEOTIDE SEQUENCE [LARGE SCALE GENOMIC DNA]</scope>
    <source>
        <strain evidence="3 4">DSM 1736</strain>
    </source>
</reference>
<dbReference type="RefSeq" id="WP_092074839.1">
    <property type="nucleotide sequence ID" value="NZ_FNHB01000013.1"/>
</dbReference>
<dbReference type="PROSITE" id="PS51677">
    <property type="entry name" value="NODB"/>
    <property type="match status" value="1"/>
</dbReference>